<dbReference type="EMBL" id="BKCJ010001068">
    <property type="protein sequence ID" value="GEU38575.1"/>
    <property type="molecule type" value="Genomic_DNA"/>
</dbReference>
<evidence type="ECO:0000256" key="4">
    <source>
        <dbReference type="ARBA" id="ARBA00022722"/>
    </source>
</evidence>
<dbReference type="CDD" id="cd00303">
    <property type="entry name" value="retropepsin_like"/>
    <property type="match status" value="1"/>
</dbReference>
<dbReference type="CDD" id="cd09274">
    <property type="entry name" value="RNase_HI_RT_Ty3"/>
    <property type="match status" value="1"/>
</dbReference>
<dbReference type="Gene3D" id="2.40.70.10">
    <property type="entry name" value="Acid Proteases"/>
    <property type="match status" value="1"/>
</dbReference>
<keyword evidence="4" id="KW-0540">Nuclease</keyword>
<name>A0A6L2JRV8_TANCI</name>
<proteinExistence type="predicted"/>
<accession>A0A6L2JRV8</accession>
<protein>
    <recommendedName>
        <fullName evidence="1">RNA-directed DNA polymerase</fullName>
        <ecNumber evidence="1">2.7.7.49</ecNumber>
    </recommendedName>
</protein>
<dbReference type="InterPro" id="IPR041577">
    <property type="entry name" value="RT_RNaseH_2"/>
</dbReference>
<dbReference type="PANTHER" id="PTHR34072:SF52">
    <property type="entry name" value="RIBONUCLEASE H"/>
    <property type="match status" value="1"/>
</dbReference>
<evidence type="ECO:0000259" key="10">
    <source>
        <dbReference type="Pfam" id="PF17919"/>
    </source>
</evidence>
<feature type="region of interest" description="Disordered" evidence="8">
    <location>
        <begin position="72"/>
        <end position="96"/>
    </location>
</feature>
<dbReference type="Pfam" id="PF17917">
    <property type="entry name" value="RT_RNaseH"/>
    <property type="match status" value="1"/>
</dbReference>
<dbReference type="Gene3D" id="3.30.70.270">
    <property type="match status" value="1"/>
</dbReference>
<dbReference type="GO" id="GO:0016787">
    <property type="term" value="F:hydrolase activity"/>
    <property type="evidence" value="ECO:0007669"/>
    <property type="project" value="UniProtKB-KW"/>
</dbReference>
<dbReference type="PANTHER" id="PTHR34072">
    <property type="entry name" value="ENZYMATIC POLYPROTEIN-RELATED"/>
    <property type="match status" value="1"/>
</dbReference>
<feature type="compositionally biased region" description="Polar residues" evidence="8">
    <location>
        <begin position="7"/>
        <end position="18"/>
    </location>
</feature>
<dbReference type="GO" id="GO:0003964">
    <property type="term" value="F:RNA-directed DNA polymerase activity"/>
    <property type="evidence" value="ECO:0007669"/>
    <property type="project" value="UniProtKB-KW"/>
</dbReference>
<evidence type="ECO:0000313" key="11">
    <source>
        <dbReference type="EMBL" id="GEU38575.1"/>
    </source>
</evidence>
<dbReference type="SUPFAM" id="SSF56672">
    <property type="entry name" value="DNA/RNA polymerases"/>
    <property type="match status" value="1"/>
</dbReference>
<sequence>MSDSEHSTVSYTSISSDYDPSAWGIPLMDTHKVLEMDPYEEVSQQGKAAPPSPAYVPDPIELEDHVPVYVTEPVEDPKDDPIDYTADADDDEDEEEAAGIRLRVASPLPLSAPSISCRADIPEERVEARQAVARSEAHNRALESRIIVLETQAHRHEWQRQDADDKMPSKRGTRTMTRTTLATATVTATTPMTDAGIKALIAQGVADALAGKPIQKNTNLSDDGSKVLEVSGFHISNYVVENQVKFATCTLHGIALTWWNTYVKIVGHDAAYTLMYERMFPKESDVVKKYVGGLSDMIQGNVMSTKPKIIEEAVEMANNLMDQKLRTLAEHQIEKKRKQDGNFRNNQNQQQQNKSATSATRLATWLGIAGVLEMLMLGKPKLKNKNRGNQSGNGNAPAKVYVVGNAGTNPNSDVVTGTFLLNNRYAFILFDTAADKSFVSTTFSFLIDITPTTLDHYYDVKLADEKTIRINTIIQGCTLNLLNHPFNIDLMPVELGSFDDIIGMDWLAKYHAVIVCDEKLVCIPWGNETLIVSGEGINRENKTRLNIISCNKTQKLAESSTDSTSGILDLFDTWCCSCSKTTLLIGSFRNERVSEQLQELSEKGFIRPSSSPWGAPNKVTFEWGDKQEESFQTLKNKLCSTPILALPQGAENFIVYCDASHKGLGAVLMQNEKIWRHYFYRAKCTVFTDHKSLQYILDQKELNMRQRRWLEFLTDYDCEIRYHPGKANVVADALSRKERIKPLRVQALVMTIGLNLPKQILEAQIGAQKLENFKNKDVEGMIRKDILKEKLEPHADGTLCLNGKSWLPYYGDLRNADITTYARKCLTCAKVKAEHQRPSGLLVQPKIPE</sequence>
<evidence type="ECO:0000256" key="1">
    <source>
        <dbReference type="ARBA" id="ARBA00012493"/>
    </source>
</evidence>
<gene>
    <name evidence="11" type="ORF">Tci_010553</name>
</gene>
<feature type="region of interest" description="Disordered" evidence="8">
    <location>
        <begin position="336"/>
        <end position="358"/>
    </location>
</feature>
<keyword evidence="7 11" id="KW-0695">RNA-directed DNA polymerase</keyword>
<dbReference type="Pfam" id="PF17919">
    <property type="entry name" value="RT_RNaseH_2"/>
    <property type="match status" value="1"/>
</dbReference>
<feature type="domain" description="Reverse transcriptase/retrotransposon-derived protein RNase H-like" evidence="10">
    <location>
        <begin position="623"/>
        <end position="673"/>
    </location>
</feature>
<dbReference type="InterPro" id="IPR021109">
    <property type="entry name" value="Peptidase_aspartic_dom_sf"/>
</dbReference>
<evidence type="ECO:0000259" key="9">
    <source>
        <dbReference type="Pfam" id="PF17917"/>
    </source>
</evidence>
<evidence type="ECO:0000256" key="8">
    <source>
        <dbReference type="SAM" id="MobiDB-lite"/>
    </source>
</evidence>
<dbReference type="Pfam" id="PF08284">
    <property type="entry name" value="RVP_2"/>
    <property type="match status" value="1"/>
</dbReference>
<comment type="caution">
    <text evidence="11">The sequence shown here is derived from an EMBL/GenBank/DDBJ whole genome shotgun (WGS) entry which is preliminary data.</text>
</comment>
<evidence type="ECO:0000256" key="3">
    <source>
        <dbReference type="ARBA" id="ARBA00022695"/>
    </source>
</evidence>
<dbReference type="EC" id="2.7.7.49" evidence="1"/>
<evidence type="ECO:0000256" key="2">
    <source>
        <dbReference type="ARBA" id="ARBA00022679"/>
    </source>
</evidence>
<dbReference type="AlphaFoldDB" id="A0A6L2JRV8"/>
<dbReference type="InterPro" id="IPR041373">
    <property type="entry name" value="RT_RNaseH"/>
</dbReference>
<feature type="domain" description="Reverse transcriptase RNase H-like" evidence="9">
    <location>
        <begin position="674"/>
        <end position="716"/>
    </location>
</feature>
<keyword evidence="5" id="KW-0255">Endonuclease</keyword>
<reference evidence="11" key="1">
    <citation type="journal article" date="2019" name="Sci. Rep.">
        <title>Draft genome of Tanacetum cinerariifolium, the natural source of mosquito coil.</title>
        <authorList>
            <person name="Yamashiro T."/>
            <person name="Shiraishi A."/>
            <person name="Satake H."/>
            <person name="Nakayama K."/>
        </authorList>
    </citation>
    <scope>NUCLEOTIDE SEQUENCE</scope>
</reference>
<evidence type="ECO:0000256" key="7">
    <source>
        <dbReference type="ARBA" id="ARBA00022918"/>
    </source>
</evidence>
<evidence type="ECO:0000256" key="5">
    <source>
        <dbReference type="ARBA" id="ARBA00022759"/>
    </source>
</evidence>
<keyword evidence="2" id="KW-0808">Transferase</keyword>
<dbReference type="GO" id="GO:0004519">
    <property type="term" value="F:endonuclease activity"/>
    <property type="evidence" value="ECO:0007669"/>
    <property type="project" value="UniProtKB-KW"/>
</dbReference>
<keyword evidence="6" id="KW-0378">Hydrolase</keyword>
<keyword evidence="3" id="KW-0548">Nucleotidyltransferase</keyword>
<feature type="compositionally biased region" description="Acidic residues" evidence="8">
    <location>
        <begin position="86"/>
        <end position="96"/>
    </location>
</feature>
<organism evidence="11">
    <name type="scientific">Tanacetum cinerariifolium</name>
    <name type="common">Dalmatian daisy</name>
    <name type="synonym">Chrysanthemum cinerariifolium</name>
    <dbReference type="NCBI Taxonomy" id="118510"/>
    <lineage>
        <taxon>Eukaryota</taxon>
        <taxon>Viridiplantae</taxon>
        <taxon>Streptophyta</taxon>
        <taxon>Embryophyta</taxon>
        <taxon>Tracheophyta</taxon>
        <taxon>Spermatophyta</taxon>
        <taxon>Magnoliopsida</taxon>
        <taxon>eudicotyledons</taxon>
        <taxon>Gunneridae</taxon>
        <taxon>Pentapetalae</taxon>
        <taxon>asterids</taxon>
        <taxon>campanulids</taxon>
        <taxon>Asterales</taxon>
        <taxon>Asteraceae</taxon>
        <taxon>Asteroideae</taxon>
        <taxon>Anthemideae</taxon>
        <taxon>Anthemidinae</taxon>
        <taxon>Tanacetum</taxon>
    </lineage>
</organism>
<dbReference type="SUPFAM" id="SSF50630">
    <property type="entry name" value="Acid proteases"/>
    <property type="match status" value="1"/>
</dbReference>
<evidence type="ECO:0000256" key="6">
    <source>
        <dbReference type="ARBA" id="ARBA00022801"/>
    </source>
</evidence>
<dbReference type="InterPro" id="IPR043502">
    <property type="entry name" value="DNA/RNA_pol_sf"/>
</dbReference>
<dbReference type="InterPro" id="IPR043128">
    <property type="entry name" value="Rev_trsase/Diguanyl_cyclase"/>
</dbReference>
<feature type="region of interest" description="Disordered" evidence="8">
    <location>
        <begin position="1"/>
        <end position="22"/>
    </location>
</feature>